<protein>
    <submittedName>
        <fullName evidence="7">DUF202 domain-containing protein</fullName>
    </submittedName>
</protein>
<proteinExistence type="predicted"/>
<organism evidence="7 8">
    <name type="scientific">Aquirufa echingensis</name>
    <dbReference type="NCBI Taxonomy" id="3096516"/>
    <lineage>
        <taxon>Bacteria</taxon>
        <taxon>Pseudomonadati</taxon>
        <taxon>Bacteroidota</taxon>
        <taxon>Cytophagia</taxon>
        <taxon>Cytophagales</taxon>
        <taxon>Flectobacillaceae</taxon>
        <taxon>Aquirufa</taxon>
    </lineage>
</organism>
<accession>A0ABW6D1J6</accession>
<feature type="transmembrane region" description="Helical" evidence="5">
    <location>
        <begin position="25"/>
        <end position="46"/>
    </location>
</feature>
<evidence type="ECO:0000256" key="2">
    <source>
        <dbReference type="ARBA" id="ARBA00022692"/>
    </source>
</evidence>
<name>A0ABW6D1J6_9BACT</name>
<dbReference type="InterPro" id="IPR003807">
    <property type="entry name" value="DUF202"/>
</dbReference>
<dbReference type="EMBL" id="JBBKYA010000003">
    <property type="protein sequence ID" value="MFD3276091.1"/>
    <property type="molecule type" value="Genomic_DNA"/>
</dbReference>
<comment type="subcellular location">
    <subcellularLocation>
        <location evidence="1">Endomembrane system</location>
        <topology evidence="1">Multi-pass membrane protein</topology>
    </subcellularLocation>
</comment>
<gene>
    <name evidence="7" type="ORF">SKC38_07625</name>
</gene>
<comment type="caution">
    <text evidence="7">The sequence shown here is derived from an EMBL/GenBank/DDBJ whole genome shotgun (WGS) entry which is preliminary data.</text>
</comment>
<keyword evidence="3 5" id="KW-1133">Transmembrane helix</keyword>
<evidence type="ECO:0000256" key="5">
    <source>
        <dbReference type="SAM" id="Phobius"/>
    </source>
</evidence>
<evidence type="ECO:0000256" key="3">
    <source>
        <dbReference type="ARBA" id="ARBA00022989"/>
    </source>
</evidence>
<evidence type="ECO:0000313" key="8">
    <source>
        <dbReference type="Proteomes" id="UP001598114"/>
    </source>
</evidence>
<keyword evidence="4 5" id="KW-0472">Membrane</keyword>
<sequence>MPQNELILREKLAIQRTIMANQTTFLAFVRTGLYFFVAGLSVHNLLGLPEQFWAAWIFYIGACILLVFGTVNFFIQKKKIQESKKHIGNVVWKKEN</sequence>
<feature type="domain" description="DUF202" evidence="6">
    <location>
        <begin position="16"/>
        <end position="78"/>
    </location>
</feature>
<dbReference type="RefSeq" id="WP_377976542.1">
    <property type="nucleotide sequence ID" value="NZ_JBBKYA010000003.1"/>
</dbReference>
<reference evidence="7 8" key="1">
    <citation type="submission" date="2024-03" db="EMBL/GenBank/DDBJ databases">
        <title>Aquirufa genome sequencing.</title>
        <authorList>
            <person name="Pitt A."/>
            <person name="Hahn M.W."/>
        </authorList>
    </citation>
    <scope>NUCLEOTIDE SEQUENCE [LARGE SCALE GENOMIC DNA]</scope>
    <source>
        <strain evidence="7 8">PLAD-142S6K</strain>
    </source>
</reference>
<feature type="transmembrane region" description="Helical" evidence="5">
    <location>
        <begin position="52"/>
        <end position="75"/>
    </location>
</feature>
<dbReference type="Pfam" id="PF02656">
    <property type="entry name" value="DUF202"/>
    <property type="match status" value="1"/>
</dbReference>
<evidence type="ECO:0000313" key="7">
    <source>
        <dbReference type="EMBL" id="MFD3276091.1"/>
    </source>
</evidence>
<evidence type="ECO:0000256" key="1">
    <source>
        <dbReference type="ARBA" id="ARBA00004127"/>
    </source>
</evidence>
<evidence type="ECO:0000259" key="6">
    <source>
        <dbReference type="Pfam" id="PF02656"/>
    </source>
</evidence>
<keyword evidence="8" id="KW-1185">Reference proteome</keyword>
<keyword evidence="2 5" id="KW-0812">Transmembrane</keyword>
<evidence type="ECO:0000256" key="4">
    <source>
        <dbReference type="ARBA" id="ARBA00023136"/>
    </source>
</evidence>
<dbReference type="Proteomes" id="UP001598114">
    <property type="component" value="Unassembled WGS sequence"/>
</dbReference>